<dbReference type="Proteomes" id="UP000324705">
    <property type="component" value="Chromosome 3B"/>
</dbReference>
<dbReference type="InterPro" id="IPR013187">
    <property type="entry name" value="F-box-assoc_dom_typ3"/>
</dbReference>
<evidence type="ECO:0000313" key="3">
    <source>
        <dbReference type="Proteomes" id="UP000324705"/>
    </source>
</evidence>
<dbReference type="SUPFAM" id="SSF81383">
    <property type="entry name" value="F-box domain"/>
    <property type="match status" value="1"/>
</dbReference>
<dbReference type="InterPro" id="IPR001810">
    <property type="entry name" value="F-box_dom"/>
</dbReference>
<accession>A0A9R1QYA1</accession>
<protein>
    <recommendedName>
        <fullName evidence="1">F-box domain-containing protein</fullName>
    </recommendedName>
</protein>
<evidence type="ECO:0000259" key="1">
    <source>
        <dbReference type="SMART" id="SM00256"/>
    </source>
</evidence>
<dbReference type="EMBL" id="LT934116">
    <property type="protein sequence ID" value="VAH84722.1"/>
    <property type="molecule type" value="Genomic_DNA"/>
</dbReference>
<dbReference type="Gramene" id="TRITD3Bv1G254200.1">
    <property type="protein sequence ID" value="TRITD3Bv1G254200.1"/>
    <property type="gene ID" value="TRITD3Bv1G254200"/>
</dbReference>
<dbReference type="Pfam" id="PF08268">
    <property type="entry name" value="FBA_3"/>
    <property type="match status" value="1"/>
</dbReference>
<dbReference type="CDD" id="cd22157">
    <property type="entry name" value="F-box_AtFBW1-like"/>
    <property type="match status" value="1"/>
</dbReference>
<dbReference type="Gene3D" id="1.20.1280.50">
    <property type="match status" value="1"/>
</dbReference>
<dbReference type="Pfam" id="PF12937">
    <property type="entry name" value="F-box-like"/>
    <property type="match status" value="1"/>
</dbReference>
<dbReference type="InterPro" id="IPR036047">
    <property type="entry name" value="F-box-like_dom_sf"/>
</dbReference>
<dbReference type="PANTHER" id="PTHR31672:SF2">
    <property type="entry name" value="F-BOX DOMAIN-CONTAINING PROTEIN"/>
    <property type="match status" value="1"/>
</dbReference>
<gene>
    <name evidence="2" type="ORF">TRITD_3Bv1G254200</name>
</gene>
<dbReference type="SMART" id="SM00256">
    <property type="entry name" value="FBOX"/>
    <property type="match status" value="1"/>
</dbReference>
<dbReference type="NCBIfam" id="TIGR01640">
    <property type="entry name" value="F_box_assoc_1"/>
    <property type="match status" value="1"/>
</dbReference>
<dbReference type="PANTHER" id="PTHR31672">
    <property type="entry name" value="BNACNNG10540D PROTEIN"/>
    <property type="match status" value="1"/>
</dbReference>
<dbReference type="InterPro" id="IPR017451">
    <property type="entry name" value="F-box-assoc_interact_dom"/>
</dbReference>
<sequence>MAAAASAAASPPPHHGIPDEIFIWEILVRLPPKSLLRCRAVCRAWRHATSARDFLLSHHGRQPHLPLLHCYNFVGDKLDSLDIIPFDHRAGVAAADQLQSVARLGHSFFRPLAACDGLVVLTENYARFSICNPATRQYAPLPLPSDFIFLGIYPHGPTGEYRLLLGPEAQDGCYVYTLGSGQPPRHIDIDCPDVEEEELVYPSGSVLFHGSLHLCIGNMIIAFNTTAESFRQMRAPVDPWGADLFEMDGMLGMSIYNDASTSIDIWRMQDYGSEVWALKYRVELPAAEFGNFSKHWWVVVVPSDGDVFVLVKFDDRLLQVDVDGKLVANFECRGLGPTRFRLKQTLVSHTFFPTLEGYVVNDSQVFYPRLSTEGS</sequence>
<reference evidence="2 3" key="1">
    <citation type="submission" date="2017-09" db="EMBL/GenBank/DDBJ databases">
        <authorList>
            <consortium name="International Durum Wheat Genome Sequencing Consortium (IDWGSC)"/>
            <person name="Milanesi L."/>
        </authorList>
    </citation>
    <scope>NUCLEOTIDE SEQUENCE [LARGE SCALE GENOMIC DNA]</scope>
    <source>
        <strain evidence="3">cv. Svevo</strain>
    </source>
</reference>
<organism evidence="2 3">
    <name type="scientific">Triticum turgidum subsp. durum</name>
    <name type="common">Durum wheat</name>
    <name type="synonym">Triticum durum</name>
    <dbReference type="NCBI Taxonomy" id="4567"/>
    <lineage>
        <taxon>Eukaryota</taxon>
        <taxon>Viridiplantae</taxon>
        <taxon>Streptophyta</taxon>
        <taxon>Embryophyta</taxon>
        <taxon>Tracheophyta</taxon>
        <taxon>Spermatophyta</taxon>
        <taxon>Magnoliopsida</taxon>
        <taxon>Liliopsida</taxon>
        <taxon>Poales</taxon>
        <taxon>Poaceae</taxon>
        <taxon>BOP clade</taxon>
        <taxon>Pooideae</taxon>
        <taxon>Triticodae</taxon>
        <taxon>Triticeae</taxon>
        <taxon>Triticinae</taxon>
        <taxon>Triticum</taxon>
    </lineage>
</organism>
<name>A0A9R1QYA1_TRITD</name>
<keyword evidence="3" id="KW-1185">Reference proteome</keyword>
<dbReference type="InterPro" id="IPR050796">
    <property type="entry name" value="SCF_F-box_component"/>
</dbReference>
<evidence type="ECO:0000313" key="2">
    <source>
        <dbReference type="EMBL" id="VAH84722.1"/>
    </source>
</evidence>
<feature type="domain" description="F-box" evidence="1">
    <location>
        <begin position="17"/>
        <end position="58"/>
    </location>
</feature>
<dbReference type="AlphaFoldDB" id="A0A9R1QYA1"/>
<proteinExistence type="predicted"/>